<keyword evidence="1" id="KW-1133">Transmembrane helix</keyword>
<keyword evidence="1" id="KW-0812">Transmembrane</keyword>
<dbReference type="AlphaFoldDB" id="A0AAU7CV50"/>
<protein>
    <submittedName>
        <fullName evidence="2">Uncharacterized protein</fullName>
    </submittedName>
</protein>
<dbReference type="RefSeq" id="WP_348266863.1">
    <property type="nucleotide sequence ID" value="NZ_CP121194.1"/>
</dbReference>
<accession>A0AAU7CV50</accession>
<dbReference type="KEGG" id="epl:P4G45_12775"/>
<dbReference type="EMBL" id="CP121194">
    <property type="protein sequence ID" value="XBH09353.1"/>
    <property type="molecule type" value="Genomic_DNA"/>
</dbReference>
<accession>A0AAU7D513</accession>
<reference evidence="2" key="1">
    <citation type="submission" date="2023-03" db="EMBL/GenBank/DDBJ databases">
        <title>Edaphobacter sp.</title>
        <authorList>
            <person name="Huber K.J."/>
            <person name="Papendorf J."/>
            <person name="Pilke C."/>
            <person name="Bunk B."/>
            <person name="Sproeer C."/>
            <person name="Pester M."/>
        </authorList>
    </citation>
    <scope>NUCLEOTIDE SEQUENCE</scope>
    <source>
        <strain evidence="2">DSM 109919</strain>
        <strain evidence="3">DSM 109920</strain>
    </source>
</reference>
<keyword evidence="1" id="KW-0472">Membrane</keyword>
<evidence type="ECO:0000313" key="2">
    <source>
        <dbReference type="EMBL" id="XBH09353.1"/>
    </source>
</evidence>
<dbReference type="EMBL" id="CP121195">
    <property type="protein sequence ID" value="XBH12640.1"/>
    <property type="molecule type" value="Genomic_DNA"/>
</dbReference>
<proteinExistence type="predicted"/>
<gene>
    <name evidence="2" type="ORF">P4G45_12775</name>
    <name evidence="3" type="ORF">P8936_13190</name>
</gene>
<name>A0AAU7CV50_9BACT</name>
<feature type="transmembrane region" description="Helical" evidence="1">
    <location>
        <begin position="21"/>
        <end position="42"/>
    </location>
</feature>
<evidence type="ECO:0000313" key="3">
    <source>
        <dbReference type="EMBL" id="XBH12640.1"/>
    </source>
</evidence>
<evidence type="ECO:0000256" key="1">
    <source>
        <dbReference type="SAM" id="Phobius"/>
    </source>
</evidence>
<sequence length="48" mass="5160">MAISQDHHTPAKPHAASRLSINVDLIAVTIALTLAALIRFNIIPSIPF</sequence>
<organism evidence="2">
    <name type="scientific">Edaphobacter paludis</name>
    <dbReference type="NCBI Taxonomy" id="3035702"/>
    <lineage>
        <taxon>Bacteria</taxon>
        <taxon>Pseudomonadati</taxon>
        <taxon>Acidobacteriota</taxon>
        <taxon>Terriglobia</taxon>
        <taxon>Terriglobales</taxon>
        <taxon>Acidobacteriaceae</taxon>
        <taxon>Edaphobacter</taxon>
    </lineage>
</organism>